<dbReference type="PANTHER" id="PTHR37079">
    <property type="entry name" value="SERINE/THREONINE-PROTEIN KINASE ATM"/>
    <property type="match status" value="1"/>
</dbReference>
<sequence>MSLPLSNLLLCCRGLENDRATERKKAADQFRRLIRSPEVMQELDRTSGCKTKGSNQLTWDAVFRFLQRYIQRETESMQSSKSNVTASTLTTRQKKMAEMCSLIKYFIRCANKRGPRLKCSELLKHMTEVMQSSYSCAAYGEDYSSLLVKDILSVRKYWCDIAPRQWHNLLELYCHLFVSPSKPVNRVLVSRVIHMLVQGCCMQTEGFHNTLFRFFSEVLLAKQEKHLTVLEHLVSALNIFVRSVAMNHRMRVCYLGELLVPALLCIWADMRPSLALKEGIVEFFNLQICAHHPKGARTQETGAYAEDWSRWRNLLYSLYDALIGEISQIGSRGKYVTGSRHIAVKENLIQLTAHICHQLFSDSSDPRGLEVTQGSCRGSASKRRRIELGWEVLREHLQPQHSDFDLIPWLQITAVLTSTHPSMLPGRELLLLLASLYQLLAEQKRGERGPYVLRCLKGLARCQTNYPNKAQVHRSELSRLWARVCALALRGVSSPQSEALSLDLLRAVVHGGLISVDRELWMLFSGSVCKPSLAAALCLAQALVKCPLPKSIASPSDCRYVGLTDRIASPNLKETLIAWLLMTDQSDEMEENSKPHPIICRDFPYDLIANILVSLTMKDTGTVLRFLMGSDEVESSFYQEQHSPDGKTNLEEMELLFLQFSFNTLPTTVGGTREKEPLVSSGGQFTAAPHLRNKLEELMLLVADNLLLFYVPDAPSTPPECLVRCVGLLTGVLAAYISTGVMSEKEACCSQIFSKAKVLLQELSSFVFAAKMKMTEKGSMNPLRSVMKLCTQSSSRNEKDKVFLASSRLFVLLLPASLLSDLADITKLLSSSVSGKVTVTDDNDCMEEDWDLSRTQNEKIDLFDEGIDVHSGSSNSNGAHWAENGQQRQHVWPRCQKSVVRGPFGPTGPAFPGSFGLPV</sequence>
<proteinExistence type="predicted"/>
<evidence type="ECO:0000313" key="2">
    <source>
        <dbReference type="EMBL" id="TNN01630.1"/>
    </source>
</evidence>
<reference evidence="2 3" key="1">
    <citation type="submission" date="2019-04" db="EMBL/GenBank/DDBJ databases">
        <title>The sequence and de novo assembly of Takifugu bimaculatus genome using PacBio and Hi-C technologies.</title>
        <authorList>
            <person name="Xu P."/>
            <person name="Liu B."/>
            <person name="Zhou Z."/>
        </authorList>
    </citation>
    <scope>NUCLEOTIDE SEQUENCE [LARGE SCALE GENOMIC DNA]</scope>
    <source>
        <strain evidence="2">TB-2018</strain>
        <tissue evidence="2">Muscle</tissue>
    </source>
</reference>
<accession>A0A4Z2CBU6</accession>
<dbReference type="InterPro" id="IPR021668">
    <property type="entry name" value="TAN"/>
</dbReference>
<gene>
    <name evidence="2" type="ORF">fugu_011012</name>
</gene>
<dbReference type="GO" id="GO:0006974">
    <property type="term" value="P:DNA damage response"/>
    <property type="evidence" value="ECO:0007669"/>
    <property type="project" value="InterPro"/>
</dbReference>
<protein>
    <recommendedName>
        <fullName evidence="1">Telomere-length maintenance and DNA damage repair domain-containing protein</fullName>
    </recommendedName>
</protein>
<dbReference type="InterPro" id="IPR038980">
    <property type="entry name" value="ATM_plant"/>
</dbReference>
<dbReference type="GO" id="GO:0004674">
    <property type="term" value="F:protein serine/threonine kinase activity"/>
    <property type="evidence" value="ECO:0007669"/>
    <property type="project" value="InterPro"/>
</dbReference>
<feature type="domain" description="Telomere-length maintenance and DNA damage repair" evidence="1">
    <location>
        <begin position="1"/>
        <end position="168"/>
    </location>
</feature>
<dbReference type="Proteomes" id="UP000516260">
    <property type="component" value="Chromosome 11"/>
</dbReference>
<comment type="caution">
    <text evidence="2">The sequence shown here is derived from an EMBL/GenBank/DDBJ whole genome shotgun (WGS) entry which is preliminary data.</text>
</comment>
<evidence type="ECO:0000313" key="3">
    <source>
        <dbReference type="Proteomes" id="UP000516260"/>
    </source>
</evidence>
<dbReference type="Pfam" id="PF11640">
    <property type="entry name" value="TAN"/>
    <property type="match status" value="1"/>
</dbReference>
<evidence type="ECO:0000259" key="1">
    <source>
        <dbReference type="SMART" id="SM01342"/>
    </source>
</evidence>
<organism evidence="2 3">
    <name type="scientific">Takifugu bimaculatus</name>
    <dbReference type="NCBI Taxonomy" id="433685"/>
    <lineage>
        <taxon>Eukaryota</taxon>
        <taxon>Metazoa</taxon>
        <taxon>Chordata</taxon>
        <taxon>Craniata</taxon>
        <taxon>Vertebrata</taxon>
        <taxon>Euteleostomi</taxon>
        <taxon>Actinopterygii</taxon>
        <taxon>Neopterygii</taxon>
        <taxon>Teleostei</taxon>
        <taxon>Neoteleostei</taxon>
        <taxon>Acanthomorphata</taxon>
        <taxon>Eupercaria</taxon>
        <taxon>Tetraodontiformes</taxon>
        <taxon>Tetradontoidea</taxon>
        <taxon>Tetraodontidae</taxon>
        <taxon>Takifugu</taxon>
    </lineage>
</organism>
<dbReference type="AlphaFoldDB" id="A0A4Z2CBU6"/>
<keyword evidence="3" id="KW-1185">Reference proteome</keyword>
<dbReference type="SMART" id="SM01342">
    <property type="entry name" value="TAN"/>
    <property type="match status" value="1"/>
</dbReference>
<name>A0A4Z2CBU6_9TELE</name>
<dbReference type="EMBL" id="SWLE01000003">
    <property type="protein sequence ID" value="TNN01630.1"/>
    <property type="molecule type" value="Genomic_DNA"/>
</dbReference>
<dbReference type="PANTHER" id="PTHR37079:SF4">
    <property type="entry name" value="SERINE_THREONINE-PROTEIN KINASE ATM"/>
    <property type="match status" value="1"/>
</dbReference>